<dbReference type="EMBL" id="WHVB01000043">
    <property type="protein sequence ID" value="KAF8466072.1"/>
    <property type="molecule type" value="Genomic_DNA"/>
</dbReference>
<evidence type="ECO:0000256" key="1">
    <source>
        <dbReference type="SAM" id="Phobius"/>
    </source>
</evidence>
<keyword evidence="3" id="KW-1185">Reference proteome</keyword>
<evidence type="ECO:0000313" key="3">
    <source>
        <dbReference type="Proteomes" id="UP000759537"/>
    </source>
</evidence>
<comment type="caution">
    <text evidence="2">The sequence shown here is derived from an EMBL/GenBank/DDBJ whole genome shotgun (WGS) entry which is preliminary data.</text>
</comment>
<feature type="transmembrane region" description="Helical" evidence="1">
    <location>
        <begin position="185"/>
        <end position="209"/>
    </location>
</feature>
<organism evidence="2 3">
    <name type="scientific">Russula ochroleuca</name>
    <dbReference type="NCBI Taxonomy" id="152965"/>
    <lineage>
        <taxon>Eukaryota</taxon>
        <taxon>Fungi</taxon>
        <taxon>Dikarya</taxon>
        <taxon>Basidiomycota</taxon>
        <taxon>Agaricomycotina</taxon>
        <taxon>Agaricomycetes</taxon>
        <taxon>Russulales</taxon>
        <taxon>Russulaceae</taxon>
        <taxon>Russula</taxon>
    </lineage>
</organism>
<feature type="transmembrane region" description="Helical" evidence="1">
    <location>
        <begin position="138"/>
        <end position="165"/>
    </location>
</feature>
<evidence type="ECO:0000313" key="2">
    <source>
        <dbReference type="EMBL" id="KAF8466072.1"/>
    </source>
</evidence>
<feature type="transmembrane region" description="Helical" evidence="1">
    <location>
        <begin position="259"/>
        <end position="284"/>
    </location>
</feature>
<accession>A0A9P5JV01</accession>
<feature type="transmembrane region" description="Helical" evidence="1">
    <location>
        <begin position="57"/>
        <end position="82"/>
    </location>
</feature>
<dbReference type="Proteomes" id="UP000759537">
    <property type="component" value="Unassembled WGS sequence"/>
</dbReference>
<sequence>MSDSVAGLLLELYETDRTTAYSNLLVGFVFGAYVILYGTSLYILLRNDGMVRSVPRLFMLVVSTATFALGLIALVLETSLAFQQFAHQLSPSSGSLWSPRRTNVVVAVCATITYFVFILTDLVCAWRAAVLWNYDRRVVAVLALFILGSTVAAGSDLGLCLPTVLKSSNGPPQSASGMTIGNPRAMIMIGPTLATNFLSTSLIGIQLWCKRRVLFSYLSRSSAAIKAEKVLAMLVESGFAYCCIWILYLISIYRVLPDPWFAVMNASLLYISGLYPTIIIIFVVSRKSPTFTITEQRASVHFSNRPRFATVEMRIPTSTIYSDCEEAHTDSEMTVLHSPSLHPRDKQ</sequence>
<feature type="transmembrane region" description="Helical" evidence="1">
    <location>
        <begin position="230"/>
        <end position="253"/>
    </location>
</feature>
<dbReference type="AlphaFoldDB" id="A0A9P5JV01"/>
<keyword evidence="1" id="KW-1133">Transmembrane helix</keyword>
<feature type="transmembrane region" description="Helical" evidence="1">
    <location>
        <begin position="20"/>
        <end position="45"/>
    </location>
</feature>
<reference evidence="2" key="2">
    <citation type="journal article" date="2020" name="Nat. Commun.">
        <title>Large-scale genome sequencing of mycorrhizal fungi provides insights into the early evolution of symbiotic traits.</title>
        <authorList>
            <person name="Miyauchi S."/>
            <person name="Kiss E."/>
            <person name="Kuo A."/>
            <person name="Drula E."/>
            <person name="Kohler A."/>
            <person name="Sanchez-Garcia M."/>
            <person name="Morin E."/>
            <person name="Andreopoulos B."/>
            <person name="Barry K.W."/>
            <person name="Bonito G."/>
            <person name="Buee M."/>
            <person name="Carver A."/>
            <person name="Chen C."/>
            <person name="Cichocki N."/>
            <person name="Clum A."/>
            <person name="Culley D."/>
            <person name="Crous P.W."/>
            <person name="Fauchery L."/>
            <person name="Girlanda M."/>
            <person name="Hayes R.D."/>
            <person name="Keri Z."/>
            <person name="LaButti K."/>
            <person name="Lipzen A."/>
            <person name="Lombard V."/>
            <person name="Magnuson J."/>
            <person name="Maillard F."/>
            <person name="Murat C."/>
            <person name="Nolan M."/>
            <person name="Ohm R.A."/>
            <person name="Pangilinan J."/>
            <person name="Pereira M.F."/>
            <person name="Perotto S."/>
            <person name="Peter M."/>
            <person name="Pfister S."/>
            <person name="Riley R."/>
            <person name="Sitrit Y."/>
            <person name="Stielow J.B."/>
            <person name="Szollosi G."/>
            <person name="Zifcakova L."/>
            <person name="Stursova M."/>
            <person name="Spatafora J.W."/>
            <person name="Tedersoo L."/>
            <person name="Vaario L.M."/>
            <person name="Yamada A."/>
            <person name="Yan M."/>
            <person name="Wang P."/>
            <person name="Xu J."/>
            <person name="Bruns T."/>
            <person name="Baldrian P."/>
            <person name="Vilgalys R."/>
            <person name="Dunand C."/>
            <person name="Henrissat B."/>
            <person name="Grigoriev I.V."/>
            <person name="Hibbett D."/>
            <person name="Nagy L.G."/>
            <person name="Martin F.M."/>
        </authorList>
    </citation>
    <scope>NUCLEOTIDE SEQUENCE</scope>
    <source>
        <strain evidence="2">Prilba</strain>
    </source>
</reference>
<proteinExistence type="predicted"/>
<dbReference type="OrthoDB" id="3174319at2759"/>
<keyword evidence="1" id="KW-0812">Transmembrane</keyword>
<feature type="transmembrane region" description="Helical" evidence="1">
    <location>
        <begin position="102"/>
        <end position="126"/>
    </location>
</feature>
<protein>
    <submittedName>
        <fullName evidence="2">Uncharacterized protein</fullName>
    </submittedName>
</protein>
<name>A0A9P5JV01_9AGAM</name>
<reference evidence="2" key="1">
    <citation type="submission" date="2019-10" db="EMBL/GenBank/DDBJ databases">
        <authorList>
            <consortium name="DOE Joint Genome Institute"/>
            <person name="Kuo A."/>
            <person name="Miyauchi S."/>
            <person name="Kiss E."/>
            <person name="Drula E."/>
            <person name="Kohler A."/>
            <person name="Sanchez-Garcia M."/>
            <person name="Andreopoulos B."/>
            <person name="Barry K.W."/>
            <person name="Bonito G."/>
            <person name="Buee M."/>
            <person name="Carver A."/>
            <person name="Chen C."/>
            <person name="Cichocki N."/>
            <person name="Clum A."/>
            <person name="Culley D."/>
            <person name="Crous P.W."/>
            <person name="Fauchery L."/>
            <person name="Girlanda M."/>
            <person name="Hayes R."/>
            <person name="Keri Z."/>
            <person name="LaButti K."/>
            <person name="Lipzen A."/>
            <person name="Lombard V."/>
            <person name="Magnuson J."/>
            <person name="Maillard F."/>
            <person name="Morin E."/>
            <person name="Murat C."/>
            <person name="Nolan M."/>
            <person name="Ohm R."/>
            <person name="Pangilinan J."/>
            <person name="Pereira M."/>
            <person name="Perotto S."/>
            <person name="Peter M."/>
            <person name="Riley R."/>
            <person name="Sitrit Y."/>
            <person name="Stielow B."/>
            <person name="Szollosi G."/>
            <person name="Zifcakova L."/>
            <person name="Stursova M."/>
            <person name="Spatafora J.W."/>
            <person name="Tedersoo L."/>
            <person name="Vaario L.-M."/>
            <person name="Yamada A."/>
            <person name="Yan M."/>
            <person name="Wang P."/>
            <person name="Xu J."/>
            <person name="Bruns T."/>
            <person name="Baldrian P."/>
            <person name="Vilgalys R."/>
            <person name="Henrissat B."/>
            <person name="Grigoriev I.V."/>
            <person name="Hibbett D."/>
            <person name="Nagy L.G."/>
            <person name="Martin F.M."/>
        </authorList>
    </citation>
    <scope>NUCLEOTIDE SEQUENCE</scope>
    <source>
        <strain evidence="2">Prilba</strain>
    </source>
</reference>
<keyword evidence="1" id="KW-0472">Membrane</keyword>
<gene>
    <name evidence="2" type="ORF">DFH94DRAFT_781689</name>
</gene>